<evidence type="ECO:0000256" key="1">
    <source>
        <dbReference type="SAM" id="SignalP"/>
    </source>
</evidence>
<keyword evidence="1" id="KW-0732">Signal</keyword>
<name>A0A9X1B6V8_9GAMM</name>
<sequence>MHKLTHSKYALLTLTILFGTTTSTQAQVITDRPVAGGRGFCKEAIYFDTGCRKDGFFRGLLPENEIFIGVFGSTGRKGQASSAVVFSLASTHTIRAYHLSDKQRRLAKQQSPIRKIVPSDKPRVVPKGREADVPLPYGGYTLLSRVTSVRGLTDGYSSIYSEIAVPTNRFDLTLFASAYKQWGPSSSFETVECYGAPFIDASDDGVEIGCYRGTTIPTGSGESATSLRRQCTSSEEVAAEVTSWAVTAACGAAGAALVTKLAGRASTVVFAGVTVETANPLVGGVAGGGTFVFISSTGAIVVTEACSASGAAVEEFVDQLTGCNQSGKPTSGEDTADIYDTFELIESAGREWVGEPGVCLVCSAMAVETVGGGWNPKTGTIEVIGETFCKEWSWQNGSDANGDGWCD</sequence>
<reference evidence="2 3" key="1">
    <citation type="journal article" date="2020" name="Microorganisms">
        <title>Osmotic Adaptation and Compatible Solute Biosynthesis of Phototrophic Bacteria as Revealed from Genome Analyses.</title>
        <authorList>
            <person name="Imhoff J.F."/>
            <person name="Rahn T."/>
            <person name="Kunzel S."/>
            <person name="Keller A."/>
            <person name="Neulinger S.C."/>
        </authorList>
    </citation>
    <scope>NUCLEOTIDE SEQUENCE [LARGE SCALE GENOMIC DNA]</scope>
    <source>
        <strain evidence="2 3">DSM 25653</strain>
    </source>
</reference>
<dbReference type="RefSeq" id="WP_200249831.1">
    <property type="nucleotide sequence ID" value="NZ_NRRY01000065.1"/>
</dbReference>
<comment type="caution">
    <text evidence="2">The sequence shown here is derived from an EMBL/GenBank/DDBJ whole genome shotgun (WGS) entry which is preliminary data.</text>
</comment>
<evidence type="ECO:0000313" key="3">
    <source>
        <dbReference type="Proteomes" id="UP001138768"/>
    </source>
</evidence>
<organism evidence="2 3">
    <name type="scientific">Lamprobacter modestohalophilus</name>
    <dbReference type="NCBI Taxonomy" id="1064514"/>
    <lineage>
        <taxon>Bacteria</taxon>
        <taxon>Pseudomonadati</taxon>
        <taxon>Pseudomonadota</taxon>
        <taxon>Gammaproteobacteria</taxon>
        <taxon>Chromatiales</taxon>
        <taxon>Chromatiaceae</taxon>
        <taxon>Lamprobacter</taxon>
    </lineage>
</organism>
<dbReference type="EMBL" id="NRRY01000065">
    <property type="protein sequence ID" value="MBK1621271.1"/>
    <property type="molecule type" value="Genomic_DNA"/>
</dbReference>
<feature type="chain" id="PRO_5040819872" evidence="1">
    <location>
        <begin position="27"/>
        <end position="407"/>
    </location>
</feature>
<dbReference type="Proteomes" id="UP001138768">
    <property type="component" value="Unassembled WGS sequence"/>
</dbReference>
<proteinExistence type="predicted"/>
<protein>
    <submittedName>
        <fullName evidence="2">Uncharacterized protein</fullName>
    </submittedName>
</protein>
<gene>
    <name evidence="2" type="ORF">CKO42_23205</name>
</gene>
<accession>A0A9X1B6V8</accession>
<evidence type="ECO:0000313" key="2">
    <source>
        <dbReference type="EMBL" id="MBK1621271.1"/>
    </source>
</evidence>
<dbReference type="AlphaFoldDB" id="A0A9X1B6V8"/>
<keyword evidence="3" id="KW-1185">Reference proteome</keyword>
<feature type="signal peptide" evidence="1">
    <location>
        <begin position="1"/>
        <end position="26"/>
    </location>
</feature>